<dbReference type="EMBL" id="ML145088">
    <property type="protein sequence ID" value="TBU63762.1"/>
    <property type="molecule type" value="Genomic_DNA"/>
</dbReference>
<evidence type="ECO:0000313" key="2">
    <source>
        <dbReference type="Proteomes" id="UP000292082"/>
    </source>
</evidence>
<accession>A0A4Q9Q8A0</accession>
<dbReference type="Proteomes" id="UP000292082">
    <property type="component" value="Unassembled WGS sequence"/>
</dbReference>
<evidence type="ECO:0000313" key="1">
    <source>
        <dbReference type="EMBL" id="TBU63762.1"/>
    </source>
</evidence>
<dbReference type="SUPFAM" id="SSF52047">
    <property type="entry name" value="RNI-like"/>
    <property type="match status" value="1"/>
</dbReference>
<protein>
    <recommendedName>
        <fullName evidence="3">F-box domain-containing protein</fullName>
    </recommendedName>
</protein>
<dbReference type="Gene3D" id="3.80.10.10">
    <property type="entry name" value="Ribonuclease Inhibitor"/>
    <property type="match status" value="1"/>
</dbReference>
<proteinExistence type="predicted"/>
<organism evidence="1 2">
    <name type="scientific">Dichomitus squalens</name>
    <dbReference type="NCBI Taxonomy" id="114155"/>
    <lineage>
        <taxon>Eukaryota</taxon>
        <taxon>Fungi</taxon>
        <taxon>Dikarya</taxon>
        <taxon>Basidiomycota</taxon>
        <taxon>Agaricomycotina</taxon>
        <taxon>Agaricomycetes</taxon>
        <taxon>Polyporales</taxon>
        <taxon>Polyporaceae</taxon>
        <taxon>Dichomitus</taxon>
    </lineage>
</organism>
<dbReference type="AlphaFoldDB" id="A0A4Q9Q8A0"/>
<gene>
    <name evidence="1" type="ORF">BD310DRAFT_944853</name>
</gene>
<sequence>MHRACSLQGSQATSAKLTMLNQDVLDHIFECEVLAGTLPAAALVCQAWTQPVQRVLYRDILFSVSNHRQRDNLFARTMRTSPHLRGYVRTLRLITLWNHSPNPNDIDWIRLLPAHGLREFHWFWVRGNMLPAVVWYPAVRTAPRARFRGRLHDSERLQSIIDMPHLQYLTLELSGRETGNLVAPLTSQLRHLNLYLSIGHGSIIDAFLAAVGPHLESLQLTCNMGYDSLEDRQLISAIEIHCLGLRKLYISTIHMRDGATPFLDVLVRQYPALDYLRCAEETYSARMFERLPPTLSTLAFSCDSVLFKQEEALLTYLGRARRNGGRLTSLVFYSKGYPECLSRVAEACHSNGIKFSHRSEDSGGFSWN</sequence>
<name>A0A4Q9Q8A0_9APHY</name>
<keyword evidence="2" id="KW-1185">Reference proteome</keyword>
<reference evidence="1 2" key="1">
    <citation type="submission" date="2019-01" db="EMBL/GenBank/DDBJ databases">
        <title>Draft genome sequences of three monokaryotic isolates of the white-rot basidiomycete fungus Dichomitus squalens.</title>
        <authorList>
            <consortium name="DOE Joint Genome Institute"/>
            <person name="Lopez S.C."/>
            <person name="Andreopoulos B."/>
            <person name="Pangilinan J."/>
            <person name="Lipzen A."/>
            <person name="Riley R."/>
            <person name="Ahrendt S."/>
            <person name="Ng V."/>
            <person name="Barry K."/>
            <person name="Daum C."/>
            <person name="Grigoriev I.V."/>
            <person name="Hilden K.S."/>
            <person name="Makela M.R."/>
            <person name="de Vries R.P."/>
        </authorList>
    </citation>
    <scope>NUCLEOTIDE SEQUENCE [LARGE SCALE GENOMIC DNA]</scope>
    <source>
        <strain evidence="1 2">CBS 464.89</strain>
    </source>
</reference>
<dbReference type="InterPro" id="IPR032675">
    <property type="entry name" value="LRR_dom_sf"/>
</dbReference>
<evidence type="ECO:0008006" key="3">
    <source>
        <dbReference type="Google" id="ProtNLM"/>
    </source>
</evidence>